<dbReference type="EMBL" id="CAJNNV010010635">
    <property type="protein sequence ID" value="CAE8598864.1"/>
    <property type="molecule type" value="Genomic_DNA"/>
</dbReference>
<keyword evidence="3" id="KW-1185">Reference proteome</keyword>
<evidence type="ECO:0000256" key="1">
    <source>
        <dbReference type="SAM" id="MobiDB-lite"/>
    </source>
</evidence>
<dbReference type="OrthoDB" id="200660at2759"/>
<name>A0A813EE99_POLGL</name>
<dbReference type="AlphaFoldDB" id="A0A813EE99"/>
<evidence type="ECO:0008006" key="4">
    <source>
        <dbReference type="Google" id="ProtNLM"/>
    </source>
</evidence>
<proteinExistence type="predicted"/>
<protein>
    <recommendedName>
        <fullName evidence="4">HEAT repeat-containing protein 1</fullName>
    </recommendedName>
</protein>
<sequence length="338" mass="35954">VLALLPSEEASAQGAQKILAWAEEHRDLQAAAGGGAAEAAEAASASALHLAAAVLERLAEADRLAGADGVSRQSWLKLARRVIDGSNPRGEASSDSRCAAAELVAAVGGEDDIVECLLAPEPETSESLPIEAGPPADAETASRETPALWSDPWPAHAACFALRALRRGAALLSTRMLARVAARICWCLAPGRPTCEAEQLLHALQGLQRPPAASQVRLADRLRLCTSLPSVFALATLKRHREPVQRMLQASLLKAAKQCSARQEPLLDFSVACFIHFLSRLSVFKKEAAAAASAFPESSKVSVFFCEALLRSDPTRAPELAGVALRVCDRVRYFVDKE</sequence>
<feature type="non-terminal residue" evidence="2">
    <location>
        <position position="338"/>
    </location>
</feature>
<organism evidence="2 3">
    <name type="scientific">Polarella glacialis</name>
    <name type="common">Dinoflagellate</name>
    <dbReference type="NCBI Taxonomy" id="89957"/>
    <lineage>
        <taxon>Eukaryota</taxon>
        <taxon>Sar</taxon>
        <taxon>Alveolata</taxon>
        <taxon>Dinophyceae</taxon>
        <taxon>Suessiales</taxon>
        <taxon>Suessiaceae</taxon>
        <taxon>Polarella</taxon>
    </lineage>
</organism>
<gene>
    <name evidence="2" type="ORF">PGLA1383_LOCUS17263</name>
</gene>
<feature type="non-terminal residue" evidence="2">
    <location>
        <position position="1"/>
    </location>
</feature>
<feature type="region of interest" description="Disordered" evidence="1">
    <location>
        <begin position="123"/>
        <end position="147"/>
    </location>
</feature>
<accession>A0A813EE99</accession>
<evidence type="ECO:0000313" key="3">
    <source>
        <dbReference type="Proteomes" id="UP000654075"/>
    </source>
</evidence>
<comment type="caution">
    <text evidence="2">The sequence shown here is derived from an EMBL/GenBank/DDBJ whole genome shotgun (WGS) entry which is preliminary data.</text>
</comment>
<evidence type="ECO:0000313" key="2">
    <source>
        <dbReference type="EMBL" id="CAE8598864.1"/>
    </source>
</evidence>
<reference evidence="2" key="1">
    <citation type="submission" date="2021-02" db="EMBL/GenBank/DDBJ databases">
        <authorList>
            <person name="Dougan E. K."/>
            <person name="Rhodes N."/>
            <person name="Thang M."/>
            <person name="Chan C."/>
        </authorList>
    </citation>
    <scope>NUCLEOTIDE SEQUENCE</scope>
</reference>
<dbReference type="Proteomes" id="UP000654075">
    <property type="component" value="Unassembled WGS sequence"/>
</dbReference>